<dbReference type="GO" id="GO:0003676">
    <property type="term" value="F:nucleic acid binding"/>
    <property type="evidence" value="ECO:0007669"/>
    <property type="project" value="InterPro"/>
</dbReference>
<proteinExistence type="predicted"/>
<sequence>MSRQNGGDSGMVWGGIWSNGKTKLAFLNGTQNSIAYTKTLSDYLLPAVRHYFGEDFLFQQNNASVHTSKYTKAFLTNMKIPTMLWTPLSPDLNPIENVWGYIAHIVYANGCQNLSKEDIEICILNAWSQVSVDPFATATTAHRTTAMYLTWFLALDRLDDLSLLAPHRTLSSVPLLTTVANKLSGWSAATTPPTTKSVTPPTSAPPATTPLSSVPSTAECASAIPVVAPTLSSPTPTYAPATSTALKQSLTDVAWWLLKALKCPNVRTVASTTTQTASSQYDSALYRGVHAFPAVAAAANTCAIYPSCP</sequence>
<feature type="region of interest" description="Disordered" evidence="1">
    <location>
        <begin position="190"/>
        <end position="214"/>
    </location>
</feature>
<organism evidence="2 3">
    <name type="scientific">Thraustotheca clavata</name>
    <dbReference type="NCBI Taxonomy" id="74557"/>
    <lineage>
        <taxon>Eukaryota</taxon>
        <taxon>Sar</taxon>
        <taxon>Stramenopiles</taxon>
        <taxon>Oomycota</taxon>
        <taxon>Saprolegniomycetes</taxon>
        <taxon>Saprolegniales</taxon>
        <taxon>Achlyaceae</taxon>
        <taxon>Thraustotheca</taxon>
    </lineage>
</organism>
<accession>A0A1W0A0Z0</accession>
<name>A0A1W0A0Z0_9STRA</name>
<protein>
    <submittedName>
        <fullName evidence="2">Uncharacterized protein</fullName>
    </submittedName>
</protein>
<dbReference type="EMBL" id="JNBS01000716">
    <property type="protein sequence ID" value="OQS03934.1"/>
    <property type="molecule type" value="Genomic_DNA"/>
</dbReference>
<dbReference type="InterPro" id="IPR036397">
    <property type="entry name" value="RNaseH_sf"/>
</dbReference>
<evidence type="ECO:0000256" key="1">
    <source>
        <dbReference type="SAM" id="MobiDB-lite"/>
    </source>
</evidence>
<dbReference type="Proteomes" id="UP000243217">
    <property type="component" value="Unassembled WGS sequence"/>
</dbReference>
<gene>
    <name evidence="2" type="ORF">THRCLA_21025</name>
</gene>
<dbReference type="AlphaFoldDB" id="A0A1W0A0Z0"/>
<reference evidence="2 3" key="1">
    <citation type="journal article" date="2014" name="Genome Biol. Evol.">
        <title>The secreted proteins of Achlya hypogyna and Thraustotheca clavata identify the ancestral oomycete secretome and reveal gene acquisitions by horizontal gene transfer.</title>
        <authorList>
            <person name="Misner I."/>
            <person name="Blouin N."/>
            <person name="Leonard G."/>
            <person name="Richards T.A."/>
            <person name="Lane C.E."/>
        </authorList>
    </citation>
    <scope>NUCLEOTIDE SEQUENCE [LARGE SCALE GENOMIC DNA]</scope>
    <source>
        <strain evidence="2 3">ATCC 34112</strain>
    </source>
</reference>
<dbReference type="Gene3D" id="3.30.420.10">
    <property type="entry name" value="Ribonuclease H-like superfamily/Ribonuclease H"/>
    <property type="match status" value="1"/>
</dbReference>
<evidence type="ECO:0000313" key="2">
    <source>
        <dbReference type="EMBL" id="OQS03934.1"/>
    </source>
</evidence>
<dbReference type="STRING" id="74557.A0A1W0A0Z0"/>
<feature type="compositionally biased region" description="Low complexity" evidence="1">
    <location>
        <begin position="190"/>
        <end position="201"/>
    </location>
</feature>
<dbReference type="OrthoDB" id="78686at2759"/>
<comment type="caution">
    <text evidence="2">The sequence shown here is derived from an EMBL/GenBank/DDBJ whole genome shotgun (WGS) entry which is preliminary data.</text>
</comment>
<evidence type="ECO:0000313" key="3">
    <source>
        <dbReference type="Proteomes" id="UP000243217"/>
    </source>
</evidence>
<keyword evidence="3" id="KW-1185">Reference proteome</keyword>